<name>A0ACB9IJJ9_9ASTR</name>
<proteinExistence type="predicted"/>
<comment type="caution">
    <text evidence="1">The sequence shown here is derived from an EMBL/GenBank/DDBJ whole genome shotgun (WGS) entry which is preliminary data.</text>
</comment>
<dbReference type="EMBL" id="CM042025">
    <property type="protein sequence ID" value="KAI3808099.1"/>
    <property type="molecule type" value="Genomic_DNA"/>
</dbReference>
<keyword evidence="2" id="KW-1185">Reference proteome</keyword>
<evidence type="ECO:0000313" key="1">
    <source>
        <dbReference type="EMBL" id="KAI3808099.1"/>
    </source>
</evidence>
<protein>
    <submittedName>
        <fullName evidence="1">Uncharacterized protein</fullName>
    </submittedName>
</protein>
<organism evidence="1 2">
    <name type="scientific">Smallanthus sonchifolius</name>
    <dbReference type="NCBI Taxonomy" id="185202"/>
    <lineage>
        <taxon>Eukaryota</taxon>
        <taxon>Viridiplantae</taxon>
        <taxon>Streptophyta</taxon>
        <taxon>Embryophyta</taxon>
        <taxon>Tracheophyta</taxon>
        <taxon>Spermatophyta</taxon>
        <taxon>Magnoliopsida</taxon>
        <taxon>eudicotyledons</taxon>
        <taxon>Gunneridae</taxon>
        <taxon>Pentapetalae</taxon>
        <taxon>asterids</taxon>
        <taxon>campanulids</taxon>
        <taxon>Asterales</taxon>
        <taxon>Asteraceae</taxon>
        <taxon>Asteroideae</taxon>
        <taxon>Heliantheae alliance</taxon>
        <taxon>Millerieae</taxon>
        <taxon>Smallanthus</taxon>
    </lineage>
</organism>
<gene>
    <name evidence="1" type="ORF">L1987_24042</name>
</gene>
<accession>A0ACB9IJJ9</accession>
<evidence type="ECO:0000313" key="2">
    <source>
        <dbReference type="Proteomes" id="UP001056120"/>
    </source>
</evidence>
<reference evidence="2" key="1">
    <citation type="journal article" date="2022" name="Mol. Ecol. Resour.">
        <title>The genomes of chicory, endive, great burdock and yacon provide insights into Asteraceae palaeo-polyploidization history and plant inulin production.</title>
        <authorList>
            <person name="Fan W."/>
            <person name="Wang S."/>
            <person name="Wang H."/>
            <person name="Wang A."/>
            <person name="Jiang F."/>
            <person name="Liu H."/>
            <person name="Zhao H."/>
            <person name="Xu D."/>
            <person name="Zhang Y."/>
        </authorList>
    </citation>
    <scope>NUCLEOTIDE SEQUENCE [LARGE SCALE GENOMIC DNA]</scope>
    <source>
        <strain evidence="2">cv. Yunnan</strain>
    </source>
</reference>
<dbReference type="Proteomes" id="UP001056120">
    <property type="component" value="Linkage Group LG08"/>
</dbReference>
<reference evidence="1 2" key="2">
    <citation type="journal article" date="2022" name="Mol. Ecol. Resour.">
        <title>The genomes of chicory, endive, great burdock and yacon provide insights into Asteraceae paleo-polyploidization history and plant inulin production.</title>
        <authorList>
            <person name="Fan W."/>
            <person name="Wang S."/>
            <person name="Wang H."/>
            <person name="Wang A."/>
            <person name="Jiang F."/>
            <person name="Liu H."/>
            <person name="Zhao H."/>
            <person name="Xu D."/>
            <person name="Zhang Y."/>
        </authorList>
    </citation>
    <scope>NUCLEOTIDE SEQUENCE [LARGE SCALE GENOMIC DNA]</scope>
    <source>
        <strain evidence="2">cv. Yunnan</strain>
        <tissue evidence="1">Leaves</tissue>
    </source>
</reference>
<sequence length="71" mass="7663">MVYGRIAGRSREEEGDGLRWFGDYGGVDGQQDGANEGDKGDDGPWQGEDDEDGMSRRESVAAKATVVVARQ</sequence>